<dbReference type="Proteomes" id="UP001153332">
    <property type="component" value="Unassembled WGS sequence"/>
</dbReference>
<accession>A0ACC2JPI0</accession>
<sequence>MYKSSFITILAPTLVATALADTVTYNWEVTWVWAAPDGYGRPLIGINNTWPCPIIEASVGDTVIINLLNKLGNETTGLHFHGINQINSNFMDGAVGSSQCPLPPDYSMSYSFTANEAGTYWYHSHSMGQYPDGFRGPLIIHNPSDPYLGDYDSDFILSVSDWYHTQSPALVSQMLQPNNTNFQPPKPNSVLMNEGSEGLIPVEPGKTYRVRIVNFSAMTAAFVVFNALQMQIIMVDGTYVQKEAANQLRIVPAQRYDVLIAIGDNPRQNYPFLIALDTNPDYTAKNASPAVAYRTNFTGQLVNDPKGNVKGKSVVDKFYPQDDMSLLPFDNQSAFSPVAKRWVLNFDYCRDANGYPRACFNGKTFIDQKVPTLYSTVSLGSNNTELAAYGQVTPFTIGYNEVLEIVINNHDDAIHPFHLHGHQFQVIERPKSNRGNWTRTKTVPAMPVRRDTVAIFANSYAVLRIRANNPGVFLLHCHIEWHVEMGLSATLIEAPERLVNYTIPQDHIDICEIQGIPTEGNAAGNELWYDTDGFVTINPTSYIGAMYIEGETSSIPTSTAVVSSTETSGLTSIVTALASKRARVRQKRLLDNWLE</sequence>
<dbReference type="EMBL" id="JAPUUL010000786">
    <property type="protein sequence ID" value="KAJ8129361.1"/>
    <property type="molecule type" value="Genomic_DNA"/>
</dbReference>
<organism evidence="1 2">
    <name type="scientific">Lasiodiplodia mahajangana</name>
    <dbReference type="NCBI Taxonomy" id="1108764"/>
    <lineage>
        <taxon>Eukaryota</taxon>
        <taxon>Fungi</taxon>
        <taxon>Dikarya</taxon>
        <taxon>Ascomycota</taxon>
        <taxon>Pezizomycotina</taxon>
        <taxon>Dothideomycetes</taxon>
        <taxon>Dothideomycetes incertae sedis</taxon>
        <taxon>Botryosphaeriales</taxon>
        <taxon>Botryosphaeriaceae</taxon>
        <taxon>Lasiodiplodia</taxon>
    </lineage>
</organism>
<evidence type="ECO:0000313" key="1">
    <source>
        <dbReference type="EMBL" id="KAJ8129361.1"/>
    </source>
</evidence>
<gene>
    <name evidence="1" type="ORF">O1611_g4271</name>
</gene>
<keyword evidence="2" id="KW-1185">Reference proteome</keyword>
<proteinExistence type="predicted"/>
<comment type="caution">
    <text evidence="1">The sequence shown here is derived from an EMBL/GenBank/DDBJ whole genome shotgun (WGS) entry which is preliminary data.</text>
</comment>
<name>A0ACC2JPI0_9PEZI</name>
<reference evidence="1" key="1">
    <citation type="submission" date="2022-12" db="EMBL/GenBank/DDBJ databases">
        <title>Genome Sequence of Lasiodiplodia mahajangana.</title>
        <authorList>
            <person name="Buettner E."/>
        </authorList>
    </citation>
    <scope>NUCLEOTIDE SEQUENCE</scope>
    <source>
        <strain evidence="1">VT137</strain>
    </source>
</reference>
<evidence type="ECO:0000313" key="2">
    <source>
        <dbReference type="Proteomes" id="UP001153332"/>
    </source>
</evidence>
<protein>
    <submittedName>
        <fullName evidence="1">Uncharacterized protein</fullName>
    </submittedName>
</protein>